<protein>
    <submittedName>
        <fullName evidence="1">Uncharacterized protein</fullName>
    </submittedName>
</protein>
<sequence length="160" mass="17014">MTYGGTHADYNDMQQCGLSAEVHICPAYDMRTPAPEQLSILADATWGHAAGSSVSAKVFYYNHAAVRASLNGIPSTQLSSNEAESWVQASAEADGLWLINYLTEISEPPTGPVPVQIDNSIAVEQAHANCSPPLDRVTTCAASPSFKGTRNRAFSTPCTP</sequence>
<evidence type="ECO:0000313" key="1">
    <source>
        <dbReference type="EMBL" id="CAD8619130.1"/>
    </source>
</evidence>
<reference evidence="1" key="1">
    <citation type="submission" date="2021-01" db="EMBL/GenBank/DDBJ databases">
        <authorList>
            <person name="Corre E."/>
            <person name="Pelletier E."/>
            <person name="Niang G."/>
            <person name="Scheremetjew M."/>
            <person name="Finn R."/>
            <person name="Kale V."/>
            <person name="Holt S."/>
            <person name="Cochrane G."/>
            <person name="Meng A."/>
            <person name="Brown T."/>
            <person name="Cohen L."/>
        </authorList>
    </citation>
    <scope>NUCLEOTIDE SEQUENCE</scope>
    <source>
        <strain evidence="1">PLY182g</strain>
    </source>
</reference>
<gene>
    <name evidence="1" type="ORF">CPEL01642_LOCUS22511</name>
</gene>
<accession>A0A7S0LPZ9</accession>
<dbReference type="AlphaFoldDB" id="A0A7S0LPZ9"/>
<name>A0A7S0LPZ9_9EUKA</name>
<proteinExistence type="predicted"/>
<dbReference type="EMBL" id="HBEY01046904">
    <property type="protein sequence ID" value="CAD8619130.1"/>
    <property type="molecule type" value="Transcribed_RNA"/>
</dbReference>
<organism evidence="1">
    <name type="scientific">Coccolithus braarudii</name>
    <dbReference type="NCBI Taxonomy" id="221442"/>
    <lineage>
        <taxon>Eukaryota</taxon>
        <taxon>Haptista</taxon>
        <taxon>Haptophyta</taxon>
        <taxon>Prymnesiophyceae</taxon>
        <taxon>Coccolithales</taxon>
        <taxon>Coccolithaceae</taxon>
        <taxon>Coccolithus</taxon>
    </lineage>
</organism>